<name>A0ABW7QDP4_9MICO</name>
<dbReference type="Proteomes" id="UP001610861">
    <property type="component" value="Unassembled WGS sequence"/>
</dbReference>
<evidence type="ECO:0000313" key="2">
    <source>
        <dbReference type="Proteomes" id="UP001610861"/>
    </source>
</evidence>
<organism evidence="1 2">
    <name type="scientific">Microbacterium alkaliflavum</name>
    <dbReference type="NCBI Taxonomy" id="3248839"/>
    <lineage>
        <taxon>Bacteria</taxon>
        <taxon>Bacillati</taxon>
        <taxon>Actinomycetota</taxon>
        <taxon>Actinomycetes</taxon>
        <taxon>Micrococcales</taxon>
        <taxon>Microbacteriaceae</taxon>
        <taxon>Microbacterium</taxon>
    </lineage>
</organism>
<evidence type="ECO:0008006" key="3">
    <source>
        <dbReference type="Google" id="ProtNLM"/>
    </source>
</evidence>
<protein>
    <recommendedName>
        <fullName evidence="3">Siderophore-interacting protein C-terminal domain-containing protein</fullName>
    </recommendedName>
</protein>
<dbReference type="RefSeq" id="WP_397557019.1">
    <property type="nucleotide sequence ID" value="NZ_JBIQWL010000005.1"/>
</dbReference>
<gene>
    <name evidence="1" type="ORF">ACH3VR_14440</name>
</gene>
<accession>A0ABW7QDP4</accession>
<comment type="caution">
    <text evidence="1">The sequence shown here is derived from an EMBL/GenBank/DDBJ whole genome shotgun (WGS) entry which is preliminary data.</text>
</comment>
<dbReference type="PANTHER" id="PTHR30173">
    <property type="entry name" value="SIGMA 19 FACTOR"/>
    <property type="match status" value="1"/>
</dbReference>
<keyword evidence="2" id="KW-1185">Reference proteome</keyword>
<dbReference type="EMBL" id="JBIQWL010000005">
    <property type="protein sequence ID" value="MFH8251564.1"/>
    <property type="molecule type" value="Genomic_DNA"/>
</dbReference>
<evidence type="ECO:0000313" key="1">
    <source>
        <dbReference type="EMBL" id="MFH8251564.1"/>
    </source>
</evidence>
<dbReference type="InterPro" id="IPR052704">
    <property type="entry name" value="ECF_Sigma-70_Domain"/>
</dbReference>
<dbReference type="PANTHER" id="PTHR30173:SF43">
    <property type="entry name" value="ECF RNA POLYMERASE SIGMA FACTOR SIGI-RELATED"/>
    <property type="match status" value="1"/>
</dbReference>
<proteinExistence type="predicted"/>
<sequence>MLHTDAVLVVDGGGRVRAPLEPVEGREGIVETIVRFFEEHVEAATAVCSVNAEPGIAFHAGGEVVGVLTVGLRAERIDRLWLVANPDKLRDWRH</sequence>
<reference evidence="1 2" key="1">
    <citation type="submission" date="2024-09" db="EMBL/GenBank/DDBJ databases">
        <authorList>
            <person name="Pan X."/>
        </authorList>
    </citation>
    <scope>NUCLEOTIDE SEQUENCE [LARGE SCALE GENOMIC DNA]</scope>
    <source>
        <strain evidence="1 2">B2969</strain>
    </source>
</reference>